<keyword evidence="3" id="KW-0347">Helicase</keyword>
<keyword evidence="4" id="KW-1185">Reference proteome</keyword>
<proteinExistence type="predicted"/>
<name>A0A2P6U2U1_CHLSO</name>
<reference evidence="3 4" key="1">
    <citation type="journal article" date="2018" name="Plant J.">
        <title>Genome sequences of Chlorella sorokiniana UTEX 1602 and Micractinium conductrix SAG 241.80: implications to maltose excretion by a green alga.</title>
        <authorList>
            <person name="Arriola M.B."/>
            <person name="Velmurugan N."/>
            <person name="Zhang Y."/>
            <person name="Plunkett M.H."/>
            <person name="Hondzo H."/>
            <person name="Barney B.M."/>
        </authorList>
    </citation>
    <scope>NUCLEOTIDE SEQUENCE [LARGE SCALE GENOMIC DNA]</scope>
    <source>
        <strain evidence="4">UTEX 1602</strain>
    </source>
</reference>
<keyword evidence="3" id="KW-0547">Nucleotide-binding</keyword>
<feature type="region of interest" description="Disordered" evidence="1">
    <location>
        <begin position="52"/>
        <end position="96"/>
    </location>
</feature>
<comment type="caution">
    <text evidence="3">The sequence shown here is derived from an EMBL/GenBank/DDBJ whole genome shotgun (WGS) entry which is preliminary data.</text>
</comment>
<gene>
    <name evidence="3" type="ORF">C2E21_1225</name>
</gene>
<protein>
    <submittedName>
        <fullName evidence="3">ATP-dependent DNA helicase isoform B</fullName>
    </submittedName>
</protein>
<evidence type="ECO:0000256" key="2">
    <source>
        <dbReference type="SAM" id="Phobius"/>
    </source>
</evidence>
<keyword evidence="3" id="KW-0067">ATP-binding</keyword>
<evidence type="ECO:0000256" key="1">
    <source>
        <dbReference type="SAM" id="MobiDB-lite"/>
    </source>
</evidence>
<dbReference type="EMBL" id="LHPG02000002">
    <property type="protein sequence ID" value="PRW60622.1"/>
    <property type="molecule type" value="Genomic_DNA"/>
</dbReference>
<feature type="transmembrane region" description="Helical" evidence="2">
    <location>
        <begin position="16"/>
        <end position="35"/>
    </location>
</feature>
<organism evidence="3 4">
    <name type="scientific">Chlorella sorokiniana</name>
    <name type="common">Freshwater green alga</name>
    <dbReference type="NCBI Taxonomy" id="3076"/>
    <lineage>
        <taxon>Eukaryota</taxon>
        <taxon>Viridiplantae</taxon>
        <taxon>Chlorophyta</taxon>
        <taxon>core chlorophytes</taxon>
        <taxon>Trebouxiophyceae</taxon>
        <taxon>Chlorellales</taxon>
        <taxon>Chlorellaceae</taxon>
        <taxon>Chlorella clade</taxon>
        <taxon>Chlorella</taxon>
    </lineage>
</organism>
<keyword evidence="2" id="KW-0472">Membrane</keyword>
<evidence type="ECO:0000313" key="4">
    <source>
        <dbReference type="Proteomes" id="UP000239899"/>
    </source>
</evidence>
<dbReference type="GO" id="GO:0004386">
    <property type="term" value="F:helicase activity"/>
    <property type="evidence" value="ECO:0007669"/>
    <property type="project" value="UniProtKB-KW"/>
</dbReference>
<dbReference type="AlphaFoldDB" id="A0A2P6U2U1"/>
<keyword evidence="3" id="KW-0378">Hydrolase</keyword>
<sequence length="533" mass="55949">MFISGLVLWQTEGQSALIGLWVCGLLVFIPGFHFTRIAYLLTPRSGSYAAPASVHQRGSSSSGSDSEEEDGAFGRQPGMRSPEQGGTPKDTTWGTFRSGTVRGDWGSLSNGVAQPAAVVLLALPSPMGAAGSAPAGRCCLAWLGSGGAGLGGWGSRSAGGADDGGSGCGRRLVLSWGGHLELLEFDHSWHLQERRQLLPGLPGPICGLAGAAAGKLLAATERPVGQFLGSASEPNEQPQPGVLQRYLTAKEAGADSGHVSLLWVGSGDGCGSPDAAVASPREHTVPLSCAGDLLQVYEGGALPELRLSAETLPPSCRELGLEVWTAFLRSLYSASSDFQWETIGGVLALADYFGAGGVLSRADAWLCRQCRGGAAEPTRSCAAFELAARHRLGGAMALLLPFAVQCMARGSRCASIWFDGKQRCCRLKAAFNDPQLKCLVLDAYWWSREAQEACTEPSCHCRPVDIYAEWDTRQEWAAAPARSGSNSSAVAGCTLHPQAYARAVRHYAHLLQEAEWACTPVAAATELLPPAAA</sequence>
<accession>A0A2P6U2U1</accession>
<dbReference type="Proteomes" id="UP000239899">
    <property type="component" value="Unassembled WGS sequence"/>
</dbReference>
<evidence type="ECO:0000313" key="3">
    <source>
        <dbReference type="EMBL" id="PRW60622.1"/>
    </source>
</evidence>
<keyword evidence="2" id="KW-0812">Transmembrane</keyword>
<dbReference type="OrthoDB" id="5597044at2759"/>
<keyword evidence="2" id="KW-1133">Transmembrane helix</keyword>